<proteinExistence type="predicted"/>
<name>A0ABX7UUQ6_9GAMM</name>
<feature type="signal peptide" evidence="1">
    <location>
        <begin position="1"/>
        <end position="38"/>
    </location>
</feature>
<reference evidence="3 4" key="1">
    <citation type="submission" date="2020-03" db="EMBL/GenBank/DDBJ databases">
        <authorList>
            <person name="Bakhshi Ganjeh M."/>
        </authorList>
    </citation>
    <scope>NUCLEOTIDE SEQUENCE [LARGE SCALE GENOMIC DNA]</scope>
    <source>
        <strain evidence="4">Iran 50</strain>
    </source>
</reference>
<dbReference type="RefSeq" id="WP_208227516.1">
    <property type="nucleotide sequence ID" value="NZ_CP050854.1"/>
</dbReference>
<accession>A0ABX7UUQ6</accession>
<feature type="domain" description="Peptide N-acetyl-beta-D-glucosaminyl asparaginase amidase A N-terminal" evidence="2">
    <location>
        <begin position="75"/>
        <end position="348"/>
    </location>
</feature>
<dbReference type="InterPro" id="IPR021102">
    <property type="entry name" value="PNGase_A"/>
</dbReference>
<sequence>MLKFSFSRMLKNARFSQSARRLCTLPLAVMLSAQACLAAPPGTPIVPAPAPEIGSRQVAGVDLLVARPHIRACTVELFPEHEFNSEAPLPVSYRPPGDCPGPWSKVVLEMDFHVSSGQQYDRSARLMLGSVNIYTGTTAEPTKTHAPKWHVERDLTDYSSFLRQSVLGEAQLTNAINETLNGRIWWTAQMVFYPVDSANPAPDSADLILPLSNAPVLLNAAAPTLTGRVDLPRNATRVMLDVLAMPQQRDEFWYMCMPMRDTVAEITASDKTCGFPFRQTEVRIDGTLAGIAPVFPWIYTGGFYPALWKQIPGIETLNLSPYRVDLTPFAGKLNDGKPHHIDLTAVGFRGFAVMTGTLLIWRDPDSDVVQGELTSHSGEPVAVTIARTIPLDKKGSGEAVTTAKQTLKLTGYVDTSRGRVTTQTSQTMSFDNTFTRTPYSNKIVQMTSLTSQVIEDGPSGRQRRDSAEHFPLTVRQTRSDVAAGQKYGYDVQQELARDVATAKDATRRTRFSVSANAVVIVPGKSAAQTLPPSSTSQARLQIQDSLAGCYDRTIASRDATITSVTDGCRVSEQSKSW</sequence>
<dbReference type="InterPro" id="IPR056948">
    <property type="entry name" value="PNGaseA_N"/>
</dbReference>
<evidence type="ECO:0000256" key="1">
    <source>
        <dbReference type="SAM" id="SignalP"/>
    </source>
</evidence>
<evidence type="ECO:0000259" key="2">
    <source>
        <dbReference type="Pfam" id="PF12222"/>
    </source>
</evidence>
<evidence type="ECO:0000313" key="4">
    <source>
        <dbReference type="Proteomes" id="UP000671960"/>
    </source>
</evidence>
<keyword evidence="4" id="KW-1185">Reference proteome</keyword>
<organism evidence="3 4">
    <name type="scientific">Brenneria izadpanahii</name>
    <dbReference type="NCBI Taxonomy" id="2722756"/>
    <lineage>
        <taxon>Bacteria</taxon>
        <taxon>Pseudomonadati</taxon>
        <taxon>Pseudomonadota</taxon>
        <taxon>Gammaproteobacteria</taxon>
        <taxon>Enterobacterales</taxon>
        <taxon>Pectobacteriaceae</taxon>
        <taxon>Brenneria</taxon>
    </lineage>
</organism>
<evidence type="ECO:0000313" key="3">
    <source>
        <dbReference type="EMBL" id="QTF09120.1"/>
    </source>
</evidence>
<protein>
    <submittedName>
        <fullName evidence="3">Peptide-N(4)-(N-acetyl-beta-glucosaminyl)asparagine amidase</fullName>
    </submittedName>
</protein>
<keyword evidence="1" id="KW-0732">Signal</keyword>
<dbReference type="Proteomes" id="UP000671960">
    <property type="component" value="Chromosome"/>
</dbReference>
<dbReference type="Pfam" id="PF12222">
    <property type="entry name" value="PNGaseA"/>
    <property type="match status" value="1"/>
</dbReference>
<feature type="chain" id="PRO_5047152504" evidence="1">
    <location>
        <begin position="39"/>
        <end position="577"/>
    </location>
</feature>
<dbReference type="EMBL" id="CP050854">
    <property type="protein sequence ID" value="QTF09120.1"/>
    <property type="molecule type" value="Genomic_DNA"/>
</dbReference>
<gene>
    <name evidence="3" type="ORF">HC231_15330</name>
</gene>
<dbReference type="PANTHER" id="PTHR31104">
    <property type="entry name" value="PEPTIDE-N4-(N-ACETYL-BETA-GLUCOSAMINYL)ASPARAGINE AMIDASE A PROTEIN"/>
    <property type="match status" value="1"/>
</dbReference>